<reference evidence="2 3" key="1">
    <citation type="submission" date="2023-09" db="EMBL/GenBank/DDBJ databases">
        <title>Xinfangfangia sedmenti sp. nov., isolated the sedment.</title>
        <authorList>
            <person name="Xu L."/>
        </authorList>
    </citation>
    <scope>NUCLEOTIDE SEQUENCE [LARGE SCALE GENOMIC DNA]</scope>
    <source>
        <strain evidence="2 3">LG-4</strain>
    </source>
</reference>
<evidence type="ECO:0000313" key="3">
    <source>
        <dbReference type="Proteomes" id="UP001247754"/>
    </source>
</evidence>
<sequence>MDYNNTYFDLLCARGSETPTLEKCVRHTIFPGALGGKRTKDNVCFLSEREALTAWGLLLRMCPGEISRGRVAQGIGRLLDRLPRTRKAAWLRRAIREYAGDRPVSDVATLWHCDGRVVTGTRAQLAHATGLEYNRVRDLLAGRRSSALGWAASPERAKEGPGKRGPKPRARAADLFAEEFDGNFF</sequence>
<gene>
    <name evidence="2" type="ORF">RGD00_17830</name>
</gene>
<keyword evidence="3" id="KW-1185">Reference proteome</keyword>
<dbReference type="EMBL" id="JAVKPH010000027">
    <property type="protein sequence ID" value="MDR5654476.1"/>
    <property type="molecule type" value="Genomic_DNA"/>
</dbReference>
<evidence type="ECO:0000256" key="1">
    <source>
        <dbReference type="SAM" id="MobiDB-lite"/>
    </source>
</evidence>
<proteinExistence type="predicted"/>
<organism evidence="2 3">
    <name type="scientific">Ruixingdingia sedimenti</name>
    <dbReference type="NCBI Taxonomy" id="3073604"/>
    <lineage>
        <taxon>Bacteria</taxon>
        <taxon>Pseudomonadati</taxon>
        <taxon>Pseudomonadota</taxon>
        <taxon>Alphaproteobacteria</taxon>
        <taxon>Rhodobacterales</taxon>
        <taxon>Paracoccaceae</taxon>
        <taxon>Ruixingdingia</taxon>
    </lineage>
</organism>
<dbReference type="Proteomes" id="UP001247754">
    <property type="component" value="Unassembled WGS sequence"/>
</dbReference>
<feature type="region of interest" description="Disordered" evidence="1">
    <location>
        <begin position="151"/>
        <end position="170"/>
    </location>
</feature>
<protein>
    <submittedName>
        <fullName evidence="2">Uncharacterized protein</fullName>
    </submittedName>
</protein>
<evidence type="ECO:0000313" key="2">
    <source>
        <dbReference type="EMBL" id="MDR5654476.1"/>
    </source>
</evidence>
<accession>A0ABU1FCA5</accession>
<name>A0ABU1FCA5_9RHOB</name>
<dbReference type="RefSeq" id="WP_310458633.1">
    <property type="nucleotide sequence ID" value="NZ_JAVKPH010000027.1"/>
</dbReference>
<comment type="caution">
    <text evidence="2">The sequence shown here is derived from an EMBL/GenBank/DDBJ whole genome shotgun (WGS) entry which is preliminary data.</text>
</comment>